<reference evidence="1" key="1">
    <citation type="journal article" date="2022" name="Clin. Infect. Dis.">
        <title>Association between Clostridium innocuum and antibiotic-associated diarrhea in adults and children: A cross-sectional study and comparative genomics analysis.</title>
        <authorList>
            <person name="Cherny K.E."/>
            <person name="Muscat E.B."/>
            <person name="Balaji A."/>
            <person name="Mukherjee J."/>
            <person name="Ozer E.A."/>
            <person name="Angarone M.P."/>
            <person name="Hauser A.R."/>
            <person name="Sichel J.S."/>
            <person name="Amponsah E."/>
            <person name="Kociolek L.K."/>
        </authorList>
    </citation>
    <scope>NUCLEOTIDE SEQUENCE</scope>
    <source>
        <strain evidence="1">NU1-AC-029v</strain>
    </source>
</reference>
<name>A0AAP2XTA9_CLOIN</name>
<comment type="caution">
    <text evidence="1">The sequence shown here is derived from an EMBL/GenBank/DDBJ whole genome shotgun (WGS) entry which is preliminary data.</text>
</comment>
<proteinExistence type="predicted"/>
<protein>
    <submittedName>
        <fullName evidence="1">Uncharacterized protein</fullName>
    </submittedName>
</protein>
<evidence type="ECO:0000313" key="1">
    <source>
        <dbReference type="EMBL" id="MCR0233304.1"/>
    </source>
</evidence>
<evidence type="ECO:0000313" key="2">
    <source>
        <dbReference type="Proteomes" id="UP001203972"/>
    </source>
</evidence>
<gene>
    <name evidence="1" type="ORF">MKC95_11060</name>
</gene>
<dbReference type="EMBL" id="JAKTMA010000017">
    <property type="protein sequence ID" value="MCR0233304.1"/>
    <property type="molecule type" value="Genomic_DNA"/>
</dbReference>
<dbReference type="AlphaFoldDB" id="A0AAP2XTA9"/>
<organism evidence="1 2">
    <name type="scientific">Clostridium innocuum</name>
    <dbReference type="NCBI Taxonomy" id="1522"/>
    <lineage>
        <taxon>Bacteria</taxon>
        <taxon>Bacillati</taxon>
        <taxon>Bacillota</taxon>
        <taxon>Clostridia</taxon>
        <taxon>Eubacteriales</taxon>
        <taxon>Clostridiaceae</taxon>
        <taxon>Clostridium</taxon>
    </lineage>
</organism>
<accession>A0AAP2XTA9</accession>
<sequence>MRQMSFNEIVSPESDTKKTVQRIEPFLQVCTSPIPLSKGCYVRTKSGATYLIEGMEKSQNVTIGYEFRTSRDGQRYKKKITAQRERAYCYLYRNGKMSRHIIRQEDVVKQSPFLIDLIYKGDFVITKDYGMLYVEHKHVGKVMEYEEYRTDEETGRIYKIIKQKSQTYLLCDNAKKILYESDLIRLAVNPSFDYSNYLERGMHIKCHYWGWVEVSEVMHEKALCTCKRTSQPFFVHFKDILDIEEE</sequence>
<dbReference type="RefSeq" id="WP_002611876.1">
    <property type="nucleotide sequence ID" value="NZ_JBPFKS010000019.1"/>
</dbReference>
<dbReference type="Proteomes" id="UP001203972">
    <property type="component" value="Unassembled WGS sequence"/>
</dbReference>